<evidence type="ECO:0000313" key="2">
    <source>
        <dbReference type="Proteomes" id="UP001054837"/>
    </source>
</evidence>
<proteinExistence type="predicted"/>
<protein>
    <submittedName>
        <fullName evidence="1">Uncharacterized protein</fullName>
    </submittedName>
</protein>
<accession>A0AAV4X1Q1</accession>
<reference evidence="1 2" key="1">
    <citation type="submission" date="2021-06" db="EMBL/GenBank/DDBJ databases">
        <title>Caerostris darwini draft genome.</title>
        <authorList>
            <person name="Kono N."/>
            <person name="Arakawa K."/>
        </authorList>
    </citation>
    <scope>NUCLEOTIDE SEQUENCE [LARGE SCALE GENOMIC DNA]</scope>
</reference>
<gene>
    <name evidence="1" type="ORF">CDAR_247231</name>
</gene>
<dbReference type="Proteomes" id="UP001054837">
    <property type="component" value="Unassembled WGS sequence"/>
</dbReference>
<organism evidence="1 2">
    <name type="scientific">Caerostris darwini</name>
    <dbReference type="NCBI Taxonomy" id="1538125"/>
    <lineage>
        <taxon>Eukaryota</taxon>
        <taxon>Metazoa</taxon>
        <taxon>Ecdysozoa</taxon>
        <taxon>Arthropoda</taxon>
        <taxon>Chelicerata</taxon>
        <taxon>Arachnida</taxon>
        <taxon>Araneae</taxon>
        <taxon>Araneomorphae</taxon>
        <taxon>Entelegynae</taxon>
        <taxon>Araneoidea</taxon>
        <taxon>Araneidae</taxon>
        <taxon>Caerostris</taxon>
    </lineage>
</organism>
<dbReference type="EMBL" id="BPLQ01015495">
    <property type="protein sequence ID" value="GIY88502.1"/>
    <property type="molecule type" value="Genomic_DNA"/>
</dbReference>
<sequence>MAAACKQLVFTTPKEKDFEAVIDFLGLISIEPSSKQRSWLGRQVNISSDFLLMYSMQCLFHFTSLVSNYSATEKSSAFFDKKK</sequence>
<name>A0AAV4X1Q1_9ARAC</name>
<dbReference type="AlphaFoldDB" id="A0AAV4X1Q1"/>
<keyword evidence="2" id="KW-1185">Reference proteome</keyword>
<evidence type="ECO:0000313" key="1">
    <source>
        <dbReference type="EMBL" id="GIY88502.1"/>
    </source>
</evidence>
<comment type="caution">
    <text evidence="1">The sequence shown here is derived from an EMBL/GenBank/DDBJ whole genome shotgun (WGS) entry which is preliminary data.</text>
</comment>